<evidence type="ECO:0000313" key="3">
    <source>
        <dbReference type="Proteomes" id="UP001482620"/>
    </source>
</evidence>
<feature type="non-terminal residue" evidence="2">
    <location>
        <position position="184"/>
    </location>
</feature>
<reference evidence="2 3" key="1">
    <citation type="submission" date="2021-06" db="EMBL/GenBank/DDBJ databases">
        <authorList>
            <person name="Palmer J.M."/>
        </authorList>
    </citation>
    <scope>NUCLEOTIDE SEQUENCE [LARGE SCALE GENOMIC DNA]</scope>
    <source>
        <strain evidence="3">if_2019</strain>
        <tissue evidence="2">Muscle</tissue>
    </source>
</reference>
<gene>
    <name evidence="2" type="primary">KCNMA1_3</name>
    <name evidence="2" type="ORF">ILYODFUR_006940</name>
</gene>
<evidence type="ECO:0000313" key="2">
    <source>
        <dbReference type="EMBL" id="MEQ2247206.1"/>
    </source>
</evidence>
<dbReference type="EMBL" id="JAHRIQ010081534">
    <property type="protein sequence ID" value="MEQ2247206.1"/>
    <property type="molecule type" value="Genomic_DNA"/>
</dbReference>
<keyword evidence="2" id="KW-0406">Ion transport</keyword>
<evidence type="ECO:0000256" key="1">
    <source>
        <dbReference type="SAM" id="MobiDB-lite"/>
    </source>
</evidence>
<feature type="region of interest" description="Disordered" evidence="1">
    <location>
        <begin position="91"/>
        <end position="114"/>
    </location>
</feature>
<dbReference type="Proteomes" id="UP001482620">
    <property type="component" value="Unassembled WGS sequence"/>
</dbReference>
<name>A0ABV0USJ0_9TELE</name>
<protein>
    <submittedName>
        <fullName evidence="2">Calcium-activated potassium channel subunit alpha-1</fullName>
    </submittedName>
</protein>
<proteinExistence type="predicted"/>
<comment type="caution">
    <text evidence="2">The sequence shown here is derived from an EMBL/GenBank/DDBJ whole genome shotgun (WGS) entry which is preliminary data.</text>
</comment>
<keyword evidence="3" id="KW-1185">Reference proteome</keyword>
<sequence length="184" mass="20123">MTVAKMSVYKRMKLACCFDCGRSERDCSCMSGSVHSNMDTLQRAYPLSSVSVHDCSTTLRASADGATTPRNCGSQKEAGVRFKADCNLVEDEHPSTLSPKKKQRNGGMRNSPNCSPKMMSSCEESFGNSSGFKVPAVTSSSLVRMYYLNNAGTNDTANQSERPAWLLCPQAVALLWEPLRVLFL</sequence>
<keyword evidence="2" id="KW-0407">Ion channel</keyword>
<keyword evidence="2" id="KW-0813">Transport</keyword>
<accession>A0ABV0USJ0</accession>
<organism evidence="2 3">
    <name type="scientific">Ilyodon furcidens</name>
    <name type="common">goldbreast splitfin</name>
    <dbReference type="NCBI Taxonomy" id="33524"/>
    <lineage>
        <taxon>Eukaryota</taxon>
        <taxon>Metazoa</taxon>
        <taxon>Chordata</taxon>
        <taxon>Craniata</taxon>
        <taxon>Vertebrata</taxon>
        <taxon>Euteleostomi</taxon>
        <taxon>Actinopterygii</taxon>
        <taxon>Neopterygii</taxon>
        <taxon>Teleostei</taxon>
        <taxon>Neoteleostei</taxon>
        <taxon>Acanthomorphata</taxon>
        <taxon>Ovalentaria</taxon>
        <taxon>Atherinomorphae</taxon>
        <taxon>Cyprinodontiformes</taxon>
        <taxon>Goodeidae</taxon>
        <taxon>Ilyodon</taxon>
    </lineage>
</organism>
<dbReference type="GO" id="GO:0034220">
    <property type="term" value="P:monoatomic ion transmembrane transport"/>
    <property type="evidence" value="ECO:0007669"/>
    <property type="project" value="UniProtKB-KW"/>
</dbReference>